<evidence type="ECO:0000313" key="1">
    <source>
        <dbReference type="EMBL" id="KAH6623309.1"/>
    </source>
</evidence>
<proteinExistence type="predicted"/>
<name>A0ACB7P080_9PEZI</name>
<keyword evidence="2" id="KW-1185">Reference proteome</keyword>
<evidence type="ECO:0000313" key="2">
    <source>
        <dbReference type="Proteomes" id="UP000724584"/>
    </source>
</evidence>
<protein>
    <submittedName>
        <fullName evidence="1">Carotenoid oxygenase</fullName>
    </submittedName>
</protein>
<dbReference type="Proteomes" id="UP000724584">
    <property type="component" value="Unassembled WGS sequence"/>
</dbReference>
<organism evidence="1 2">
    <name type="scientific">Chaetomium tenue</name>
    <dbReference type="NCBI Taxonomy" id="1854479"/>
    <lineage>
        <taxon>Eukaryota</taxon>
        <taxon>Fungi</taxon>
        <taxon>Dikarya</taxon>
        <taxon>Ascomycota</taxon>
        <taxon>Pezizomycotina</taxon>
        <taxon>Sordariomycetes</taxon>
        <taxon>Sordariomycetidae</taxon>
        <taxon>Sordariales</taxon>
        <taxon>Chaetomiaceae</taxon>
        <taxon>Chaetomium</taxon>
    </lineage>
</organism>
<comment type="caution">
    <text evidence="1">The sequence shown here is derived from an EMBL/GenBank/DDBJ whole genome shotgun (WGS) entry which is preliminary data.</text>
</comment>
<dbReference type="EMBL" id="JAGIZQ010000006">
    <property type="protein sequence ID" value="KAH6623309.1"/>
    <property type="molecule type" value="Genomic_DNA"/>
</dbReference>
<accession>A0ACB7P080</accession>
<sequence length="581" mass="63791">MASTYIPQGTTTRLTPADVEAASKSAINNMEQKAFCEWPNEAGFDGLTEHRGPIALKVQGTIPAWAAGSLYRTGPGQCKVEDTKSGTFFLSHWFDGLAHTHRFDIVAEMAANEPVVRVNYSSRRQTDQLVADIKATGALRAITFAQKLDPCIGMFGKFMSIFRKSQPPLNANVMVQRNIPSSSLETSTKAAADTQGHRASTLVLGTDANVICRIDPETMEPTGFLNQTTLHPDLKGGLSGAHGQFDSESGDYFNYNLDLGKDAVYRIFRVTAATGKTDILAVFKAKGAWIHSFFMTQNYIVLCIPVAHYALSGIKILLEGNLKGGFKPFDPSETCHWYVIDRRHGKGLVAEFASPARFFMHTVNAFEDPDTGDILCEFVDYPNRYIIESSYYDVLLNRNNAAAHFWTANQLHHQSFPRLARYRLPKTEFSSSLPAPTLTLEIPSPHAGEMPVINPLYQCRPHRYVYFCISRARSTLFDALAKVDTQTGEVLQWEGPHGHTPGEAIFVPRPRVGDGVEVEGGGKGEGEGEDDGVLLSVVLDGANRVSYLLCLDARTMTELGRAECEFAVAIGLHGVHLPVAA</sequence>
<gene>
    <name evidence="1" type="ORF">F5144DRAFT_605813</name>
</gene>
<reference evidence="1 2" key="1">
    <citation type="journal article" date="2021" name="Nat. Commun.">
        <title>Genetic determinants of endophytism in the Arabidopsis root mycobiome.</title>
        <authorList>
            <person name="Mesny F."/>
            <person name="Miyauchi S."/>
            <person name="Thiergart T."/>
            <person name="Pickel B."/>
            <person name="Atanasova L."/>
            <person name="Karlsson M."/>
            <person name="Huettel B."/>
            <person name="Barry K.W."/>
            <person name="Haridas S."/>
            <person name="Chen C."/>
            <person name="Bauer D."/>
            <person name="Andreopoulos W."/>
            <person name="Pangilinan J."/>
            <person name="LaButti K."/>
            <person name="Riley R."/>
            <person name="Lipzen A."/>
            <person name="Clum A."/>
            <person name="Drula E."/>
            <person name="Henrissat B."/>
            <person name="Kohler A."/>
            <person name="Grigoriev I.V."/>
            <person name="Martin F.M."/>
            <person name="Hacquard S."/>
        </authorList>
    </citation>
    <scope>NUCLEOTIDE SEQUENCE [LARGE SCALE GENOMIC DNA]</scope>
    <source>
        <strain evidence="1 2">MPI-SDFR-AT-0079</strain>
    </source>
</reference>